<comment type="caution">
    <text evidence="1">The sequence shown here is derived from an EMBL/GenBank/DDBJ whole genome shotgun (WGS) entry which is preliminary data.</text>
</comment>
<sequence length="366" mass="38964">MEIEDLATLTALLDEGRSLHGVRVQGIDLDLCTDRLLARSDLHGLVVLGGATSPALAQHLVGAGAVVFPAVHDSPVDVYRSRLYTPEELYAGIARGYDQTPDALAYAWSQDATLVGDPYVAVLRSLHDDSMEDALDDLLADRRVVGVMGGHGVDRGTARYAEAARLGRALAAYGLVVATGGGPGAMEAANLGAACPDDAALDEALPRLADVPSFRPEVTPWARVALQVREGLGSPDPVTSVGIPTWFYGHEPPNPFAQAIAKFFSNALREDLLLARCTAGVVVLPGAAGTVQEVFQLTTRLYYAARGETVPLVLVGREHWTETLPVWPLLQALGRDREMADRLHLVDDIADVPDLLQGSSTTPLRG</sequence>
<dbReference type="SUPFAM" id="SSF102405">
    <property type="entry name" value="MCP/YpsA-like"/>
    <property type="match status" value="1"/>
</dbReference>
<reference evidence="1 2" key="1">
    <citation type="submission" date="2019-11" db="EMBL/GenBank/DDBJ databases">
        <title>Whole genome sequencing identifies a novel species of the genus Arsenicicoccus isolated from human blood.</title>
        <authorList>
            <person name="Jeong J.H."/>
            <person name="Kweon O.J."/>
            <person name="Kim H.R."/>
            <person name="Kim T.-H."/>
            <person name="Ha S.-M."/>
            <person name="Lee M.-K."/>
        </authorList>
    </citation>
    <scope>NUCLEOTIDE SEQUENCE [LARGE SCALE GENOMIC DNA]</scope>
    <source>
        <strain evidence="1 2">MKL-02</strain>
    </source>
</reference>
<keyword evidence="2" id="KW-1185">Reference proteome</keyword>
<dbReference type="EMBL" id="WLVL01000037">
    <property type="protein sequence ID" value="MTB72091.1"/>
    <property type="molecule type" value="Genomic_DNA"/>
</dbReference>
<evidence type="ECO:0000313" key="1">
    <source>
        <dbReference type="EMBL" id="MTB72091.1"/>
    </source>
</evidence>
<dbReference type="InterPro" id="IPR041164">
    <property type="entry name" value="LDcluster4"/>
</dbReference>
<dbReference type="InterPro" id="IPR031100">
    <property type="entry name" value="LOG_fam"/>
</dbReference>
<proteinExistence type="predicted"/>
<gene>
    <name evidence="1" type="ORF">GGG17_08945</name>
</gene>
<accession>A0A6I3IUX1</accession>
<dbReference type="PANTHER" id="PTHR43393:SF3">
    <property type="entry name" value="LYSINE DECARBOXYLASE-LIKE PROTEIN"/>
    <property type="match status" value="1"/>
</dbReference>
<evidence type="ECO:0000313" key="2">
    <source>
        <dbReference type="Proteomes" id="UP000431092"/>
    </source>
</evidence>
<dbReference type="Pfam" id="PF03641">
    <property type="entry name" value="Lysine_decarbox"/>
    <property type="match status" value="1"/>
</dbReference>
<organism evidence="1 2">
    <name type="scientific">Arsenicicoccus cauae</name>
    <dbReference type="NCBI Taxonomy" id="2663847"/>
    <lineage>
        <taxon>Bacteria</taxon>
        <taxon>Bacillati</taxon>
        <taxon>Actinomycetota</taxon>
        <taxon>Actinomycetes</taxon>
        <taxon>Micrococcales</taxon>
        <taxon>Intrasporangiaceae</taxon>
        <taxon>Arsenicicoccus</taxon>
    </lineage>
</organism>
<dbReference type="Proteomes" id="UP000431092">
    <property type="component" value="Unassembled WGS sequence"/>
</dbReference>
<dbReference type="AlphaFoldDB" id="A0A6I3IUX1"/>
<dbReference type="Pfam" id="PF18306">
    <property type="entry name" value="LDcluster4"/>
    <property type="match status" value="1"/>
</dbReference>
<name>A0A6I3IUX1_9MICO</name>
<protein>
    <submittedName>
        <fullName evidence="1">Rossmann fold nucleotide-binding protein</fullName>
    </submittedName>
</protein>
<dbReference type="InterPro" id="IPR052341">
    <property type="entry name" value="LOG_family_nucleotidases"/>
</dbReference>
<dbReference type="RefSeq" id="WP_154593385.1">
    <property type="nucleotide sequence ID" value="NZ_WLVL01000037.1"/>
</dbReference>
<dbReference type="Gene3D" id="3.40.50.450">
    <property type="match status" value="1"/>
</dbReference>
<dbReference type="GO" id="GO:0005829">
    <property type="term" value="C:cytosol"/>
    <property type="evidence" value="ECO:0007669"/>
    <property type="project" value="TreeGrafter"/>
</dbReference>
<dbReference type="PANTHER" id="PTHR43393">
    <property type="entry name" value="CYTOKININ RIBOSIDE 5'-MONOPHOSPHATE PHOSPHORIBOHYDROLASE"/>
    <property type="match status" value="1"/>
</dbReference>